<dbReference type="GO" id="GO:0019843">
    <property type="term" value="F:rRNA binding"/>
    <property type="evidence" value="ECO:0007669"/>
    <property type="project" value="UniProtKB-UniRule"/>
</dbReference>
<dbReference type="EMBL" id="LBYI01000036">
    <property type="protein sequence ID" value="KKR48669.1"/>
    <property type="molecule type" value="Genomic_DNA"/>
</dbReference>
<reference evidence="12 13" key="1">
    <citation type="journal article" date="2015" name="Nature">
        <title>rRNA introns, odd ribosomes, and small enigmatic genomes across a large radiation of phyla.</title>
        <authorList>
            <person name="Brown C.T."/>
            <person name="Hug L.A."/>
            <person name="Thomas B.C."/>
            <person name="Sharon I."/>
            <person name="Castelle C.J."/>
            <person name="Singh A."/>
            <person name="Wilkins M.J."/>
            <person name="Williams K.H."/>
            <person name="Banfield J.F."/>
        </authorList>
    </citation>
    <scope>NUCLEOTIDE SEQUENCE [LARGE SCALE GENOMIC DNA]</scope>
</reference>
<comment type="function">
    <text evidence="7">The globular domain of the protein is located near the polypeptide exit tunnel on the outside of the subunit, while an extended beta-hairpin is found that lines the wall of the exit tunnel in the center of the 70S ribosome.</text>
</comment>
<evidence type="ECO:0000256" key="2">
    <source>
        <dbReference type="ARBA" id="ARBA00022730"/>
    </source>
</evidence>
<keyword evidence="5 7" id="KW-0687">Ribonucleoprotein</keyword>
<evidence type="ECO:0000256" key="8">
    <source>
        <dbReference type="RuleBase" id="RU004005"/>
    </source>
</evidence>
<evidence type="ECO:0000313" key="12">
    <source>
        <dbReference type="EMBL" id="KKR48669.1"/>
    </source>
</evidence>
<evidence type="ECO:0000256" key="6">
    <source>
        <dbReference type="ARBA" id="ARBA00035207"/>
    </source>
</evidence>
<keyword evidence="2 7" id="KW-0699">rRNA-binding</keyword>
<comment type="function">
    <text evidence="7 10">This protein binds specifically to 23S rRNA; its binding is stimulated by other ribosomal proteins, e.g., L4, L17, and L20. It is important during the early stages of 50S assembly. It makes multiple contacts with different domains of the 23S rRNA in the assembled 50S subunit and ribosome.</text>
</comment>
<dbReference type="Proteomes" id="UP000034531">
    <property type="component" value="Unassembled WGS sequence"/>
</dbReference>
<sequence length="158" mass="17464">MDITATAKNIRISPQKVRLVVGQIKKMAPAEAVQILDYLPQKSSPLLKKVISSAIANAKNNYQIAEETLKFKEIQVGRGPMFKRYREVARGRGHAILKRTSHIRVVVTGEKAKEVSKVTKESNESKTATIKNTEGQPGNAVSEKLVSTVVKKEKKNAK</sequence>
<dbReference type="InterPro" id="IPR001063">
    <property type="entry name" value="Ribosomal_uL22"/>
</dbReference>
<dbReference type="HAMAP" id="MF_01331_B">
    <property type="entry name" value="Ribosomal_uL22_B"/>
    <property type="match status" value="1"/>
</dbReference>
<dbReference type="Pfam" id="PF00237">
    <property type="entry name" value="Ribosomal_L22"/>
    <property type="match status" value="1"/>
</dbReference>
<evidence type="ECO:0000256" key="1">
    <source>
        <dbReference type="ARBA" id="ARBA00009451"/>
    </source>
</evidence>
<organism evidence="12 13">
    <name type="scientific">Candidatus Curtissbacteria bacterium GW2011_GWA1_40_16</name>
    <dbReference type="NCBI Taxonomy" id="1618405"/>
    <lineage>
        <taxon>Bacteria</taxon>
        <taxon>Candidatus Curtissiibacteriota</taxon>
    </lineage>
</organism>
<gene>
    <name evidence="7" type="primary">rplV</name>
    <name evidence="12" type="ORF">UT84_C0036G0008</name>
</gene>
<dbReference type="InterPro" id="IPR005727">
    <property type="entry name" value="Ribosomal_uL22_bac/chlpt-type"/>
</dbReference>
<evidence type="ECO:0000256" key="7">
    <source>
        <dbReference type="HAMAP-Rule" id="MF_01331"/>
    </source>
</evidence>
<name>A0A0G0R7G7_9BACT</name>
<comment type="subunit">
    <text evidence="7 9">Part of the 50S ribosomal subunit.</text>
</comment>
<comment type="caution">
    <text evidence="12">The sequence shown here is derived from an EMBL/GenBank/DDBJ whole genome shotgun (WGS) entry which is preliminary data.</text>
</comment>
<dbReference type="InterPro" id="IPR047867">
    <property type="entry name" value="Ribosomal_uL22_bac/org-type"/>
</dbReference>
<comment type="similarity">
    <text evidence="1 7 8">Belongs to the universal ribosomal protein uL22 family.</text>
</comment>
<dbReference type="GO" id="GO:0003735">
    <property type="term" value="F:structural constituent of ribosome"/>
    <property type="evidence" value="ECO:0007669"/>
    <property type="project" value="InterPro"/>
</dbReference>
<dbReference type="SUPFAM" id="SSF54843">
    <property type="entry name" value="Ribosomal protein L22"/>
    <property type="match status" value="1"/>
</dbReference>
<dbReference type="NCBIfam" id="TIGR01044">
    <property type="entry name" value="rplV_bact"/>
    <property type="match status" value="1"/>
</dbReference>
<evidence type="ECO:0000256" key="3">
    <source>
        <dbReference type="ARBA" id="ARBA00022884"/>
    </source>
</evidence>
<dbReference type="PANTHER" id="PTHR13501">
    <property type="entry name" value="CHLOROPLAST 50S RIBOSOMAL PROTEIN L22-RELATED"/>
    <property type="match status" value="1"/>
</dbReference>
<keyword evidence="4 7" id="KW-0689">Ribosomal protein</keyword>
<dbReference type="GO" id="GO:0022625">
    <property type="term" value="C:cytosolic large ribosomal subunit"/>
    <property type="evidence" value="ECO:0007669"/>
    <property type="project" value="TreeGrafter"/>
</dbReference>
<dbReference type="AlphaFoldDB" id="A0A0G0R7G7"/>
<evidence type="ECO:0000256" key="9">
    <source>
        <dbReference type="RuleBase" id="RU004006"/>
    </source>
</evidence>
<dbReference type="InterPro" id="IPR036394">
    <property type="entry name" value="Ribosomal_uL22_sf"/>
</dbReference>
<dbReference type="GO" id="GO:0006412">
    <property type="term" value="P:translation"/>
    <property type="evidence" value="ECO:0007669"/>
    <property type="project" value="UniProtKB-UniRule"/>
</dbReference>
<proteinExistence type="inferred from homology"/>
<feature type="region of interest" description="Disordered" evidence="11">
    <location>
        <begin position="117"/>
        <end position="158"/>
    </location>
</feature>
<evidence type="ECO:0000256" key="11">
    <source>
        <dbReference type="SAM" id="MobiDB-lite"/>
    </source>
</evidence>
<dbReference type="CDD" id="cd00336">
    <property type="entry name" value="Ribosomal_L22"/>
    <property type="match status" value="1"/>
</dbReference>
<feature type="compositionally biased region" description="Polar residues" evidence="11">
    <location>
        <begin position="125"/>
        <end position="136"/>
    </location>
</feature>
<evidence type="ECO:0000256" key="4">
    <source>
        <dbReference type="ARBA" id="ARBA00022980"/>
    </source>
</evidence>
<evidence type="ECO:0000313" key="13">
    <source>
        <dbReference type="Proteomes" id="UP000034531"/>
    </source>
</evidence>
<protein>
    <recommendedName>
        <fullName evidence="6 7">Large ribosomal subunit protein uL22</fullName>
    </recommendedName>
</protein>
<keyword evidence="3 7" id="KW-0694">RNA-binding</keyword>
<evidence type="ECO:0000256" key="10">
    <source>
        <dbReference type="RuleBase" id="RU004008"/>
    </source>
</evidence>
<accession>A0A0G0R7G7</accession>
<dbReference type="Gene3D" id="3.90.470.10">
    <property type="entry name" value="Ribosomal protein L22/L17"/>
    <property type="match status" value="1"/>
</dbReference>
<evidence type="ECO:0000256" key="5">
    <source>
        <dbReference type="ARBA" id="ARBA00023274"/>
    </source>
</evidence>
<dbReference type="PANTHER" id="PTHR13501:SF8">
    <property type="entry name" value="LARGE RIBOSOMAL SUBUNIT PROTEIN UL22M"/>
    <property type="match status" value="1"/>
</dbReference>